<dbReference type="Gene3D" id="6.10.20.100">
    <property type="match status" value="1"/>
</dbReference>
<evidence type="ECO:0000313" key="5">
    <source>
        <dbReference type="Proteomes" id="UP000184139"/>
    </source>
</evidence>
<evidence type="ECO:0000256" key="2">
    <source>
        <dbReference type="ARBA" id="ARBA00022723"/>
    </source>
</evidence>
<dbReference type="GO" id="GO:0051604">
    <property type="term" value="P:protein maturation"/>
    <property type="evidence" value="ECO:0007669"/>
    <property type="project" value="TreeGrafter"/>
</dbReference>
<gene>
    <name evidence="4" type="ORF">SAMN02745124_01746</name>
</gene>
<dbReference type="OrthoDB" id="9770424at2"/>
<dbReference type="EMBL" id="FQXS01000008">
    <property type="protein sequence ID" value="SHH75439.1"/>
    <property type="molecule type" value="Genomic_DNA"/>
</dbReference>
<proteinExistence type="inferred from homology"/>
<dbReference type="Pfam" id="PF01924">
    <property type="entry name" value="HypD"/>
    <property type="match status" value="1"/>
</dbReference>
<dbReference type="STRING" id="1121409.SAMN02745124_01746"/>
<keyword evidence="2" id="KW-0479">Metal-binding</keyword>
<dbReference type="GO" id="GO:0005506">
    <property type="term" value="F:iron ion binding"/>
    <property type="evidence" value="ECO:0007669"/>
    <property type="project" value="TreeGrafter"/>
</dbReference>
<dbReference type="NCBIfam" id="TIGR00075">
    <property type="entry name" value="hypD"/>
    <property type="match status" value="1"/>
</dbReference>
<dbReference type="PIRSF" id="PIRSF005622">
    <property type="entry name" value="Hydrgn_mat_hypD"/>
    <property type="match status" value="1"/>
</dbReference>
<dbReference type="Proteomes" id="UP000184139">
    <property type="component" value="Unassembled WGS sequence"/>
</dbReference>
<dbReference type="GO" id="GO:0051539">
    <property type="term" value="F:4 iron, 4 sulfur cluster binding"/>
    <property type="evidence" value="ECO:0007669"/>
    <property type="project" value="TreeGrafter"/>
</dbReference>
<keyword evidence="5" id="KW-1185">Reference proteome</keyword>
<dbReference type="RefSeq" id="WP_073375217.1">
    <property type="nucleotide sequence ID" value="NZ_FQXS01000008.1"/>
</dbReference>
<dbReference type="Gene3D" id="3.40.50.11740">
    <property type="entry name" value="HypD, alpha/beta domain 2"/>
    <property type="match status" value="2"/>
</dbReference>
<keyword evidence="3" id="KW-0408">Iron</keyword>
<dbReference type="PANTHER" id="PTHR30149:SF0">
    <property type="entry name" value="HYDROGENASE MATURATION FACTOR HYPD"/>
    <property type="match status" value="1"/>
</dbReference>
<reference evidence="4 5" key="1">
    <citation type="submission" date="2016-11" db="EMBL/GenBank/DDBJ databases">
        <authorList>
            <person name="Jaros S."/>
            <person name="Januszkiewicz K."/>
            <person name="Wedrychowicz H."/>
        </authorList>
    </citation>
    <scope>NUCLEOTIDE SEQUENCE [LARGE SCALE GENOMIC DNA]</scope>
    <source>
        <strain evidence="4 5">DSM 9705</strain>
    </source>
</reference>
<organism evidence="4 5">
    <name type="scientific">Desulfofustis glycolicus DSM 9705</name>
    <dbReference type="NCBI Taxonomy" id="1121409"/>
    <lineage>
        <taxon>Bacteria</taxon>
        <taxon>Pseudomonadati</taxon>
        <taxon>Thermodesulfobacteriota</taxon>
        <taxon>Desulfobulbia</taxon>
        <taxon>Desulfobulbales</taxon>
        <taxon>Desulfocapsaceae</taxon>
        <taxon>Desulfofustis</taxon>
    </lineage>
</organism>
<dbReference type="InterPro" id="IPR042244">
    <property type="entry name" value="HypD_2_sf"/>
</dbReference>
<dbReference type="PANTHER" id="PTHR30149">
    <property type="entry name" value="HYDROGENASE PROTEIN ASSEMBLY PROTEIN HYPD"/>
    <property type="match status" value="1"/>
</dbReference>
<evidence type="ECO:0000256" key="1">
    <source>
        <dbReference type="ARBA" id="ARBA00007888"/>
    </source>
</evidence>
<sequence>MKHVDEYRDRALIEPLAAELQRAVSKPVRLMEICGTHTMAIFRSGIRSILPAGMEIVSGPGCPVCVTSAAHMDAFISLADAPGVRLAIFGDLFRVPGSNGSLAHASSRGAKVEIVYSSMDALDIASRHPDDLVIFLGVGFETTTPGIAATILAAQRQKIDNFCVFSTHKVIPEALDVLLQDPELQINALLCPGHVSAIIGAAAYQPFVDRYHLACVVAGFEPADLLNGLIRLARQIGEDRPTVDNIYPRVVSWEGNHRALAMVDEVFEATDTQWRGLGVIPGSGLKIRERYRDFDAEQRLAIVVTDVPEPKGCLCGQILKGQTIPPRCPLFGSRCTPASPVGPCMVSSEGTCAAYYKYGETG</sequence>
<evidence type="ECO:0000256" key="3">
    <source>
        <dbReference type="ARBA" id="ARBA00023004"/>
    </source>
</evidence>
<dbReference type="InterPro" id="IPR002780">
    <property type="entry name" value="Hyd_form_HypD"/>
</dbReference>
<dbReference type="AlphaFoldDB" id="A0A1M5VJK6"/>
<evidence type="ECO:0000313" key="4">
    <source>
        <dbReference type="EMBL" id="SHH75439.1"/>
    </source>
</evidence>
<protein>
    <submittedName>
        <fullName evidence="4">Hydrogenase maturation protein HypD</fullName>
    </submittedName>
</protein>
<name>A0A1M5VJK6_9BACT</name>
<comment type="similarity">
    <text evidence="1">Belongs to the HypD family.</text>
</comment>
<dbReference type="GO" id="GO:0070025">
    <property type="term" value="F:carbon monoxide binding"/>
    <property type="evidence" value="ECO:0007669"/>
    <property type="project" value="TreeGrafter"/>
</dbReference>
<dbReference type="InterPro" id="IPR042243">
    <property type="entry name" value="HypD_1"/>
</dbReference>
<accession>A0A1M5VJK6</accession>